<organism evidence="5 6">
    <name type="scientific">Hymenolepis diminuta</name>
    <name type="common">Rat tapeworm</name>
    <dbReference type="NCBI Taxonomy" id="6216"/>
    <lineage>
        <taxon>Eukaryota</taxon>
        <taxon>Metazoa</taxon>
        <taxon>Spiralia</taxon>
        <taxon>Lophotrochozoa</taxon>
        <taxon>Platyhelminthes</taxon>
        <taxon>Cestoda</taxon>
        <taxon>Eucestoda</taxon>
        <taxon>Cyclophyllidea</taxon>
        <taxon>Hymenolepididae</taxon>
        <taxon>Hymenolepis</taxon>
    </lineage>
</organism>
<feature type="domain" description="EF-hand" evidence="4">
    <location>
        <begin position="16"/>
        <end position="42"/>
    </location>
</feature>
<keyword evidence="6" id="KW-1185">Reference proteome</keyword>
<gene>
    <name evidence="5" type="ORF">WMSIL1_LOCUS5167</name>
</gene>
<dbReference type="AlphaFoldDB" id="A0A564YCK9"/>
<dbReference type="Proteomes" id="UP000321570">
    <property type="component" value="Unassembled WGS sequence"/>
</dbReference>
<name>A0A564YCK9_HYMDI</name>
<accession>A0A564YCK9</accession>
<dbReference type="InterPro" id="IPR018247">
    <property type="entry name" value="EF_Hand_1_Ca_BS"/>
</dbReference>
<keyword evidence="1" id="KW-0479">Metal-binding</keyword>
<evidence type="ECO:0000256" key="3">
    <source>
        <dbReference type="ARBA" id="ARBA00022837"/>
    </source>
</evidence>
<dbReference type="PANTHER" id="PTHR34524:SF6">
    <property type="entry name" value="CALCYPHOSINE LIKE"/>
    <property type="match status" value="1"/>
</dbReference>
<sequence>MPQYTKEQRYNLIKKFNDMDINGDKQLSKDEIRKCVEASNLPPGKVDEFLHLFDNNGDDKVTLDEYERALCLKPVVPTTIEQWREAFDEMDVDKSGKLTVDEMYQGLLKSGCELSKDRIVDIVKSADDDGDRSLTFKEFSTLMRL</sequence>
<protein>
    <recommendedName>
        <fullName evidence="4">EF-hand domain-containing protein</fullName>
    </recommendedName>
</protein>
<dbReference type="EMBL" id="CABIJS010000155">
    <property type="protein sequence ID" value="VUZ45007.1"/>
    <property type="molecule type" value="Genomic_DNA"/>
</dbReference>
<feature type="domain" description="EF-hand" evidence="4">
    <location>
        <begin position="114"/>
        <end position="145"/>
    </location>
</feature>
<dbReference type="PROSITE" id="PS50222">
    <property type="entry name" value="EF_HAND_2"/>
    <property type="match status" value="3"/>
</dbReference>
<feature type="domain" description="EF-hand" evidence="4">
    <location>
        <begin position="78"/>
        <end position="113"/>
    </location>
</feature>
<dbReference type="PANTHER" id="PTHR34524">
    <property type="entry name" value="CALCYPHOSIN"/>
    <property type="match status" value="1"/>
</dbReference>
<evidence type="ECO:0000256" key="1">
    <source>
        <dbReference type="ARBA" id="ARBA00022723"/>
    </source>
</evidence>
<keyword evidence="2" id="KW-0677">Repeat</keyword>
<evidence type="ECO:0000256" key="2">
    <source>
        <dbReference type="ARBA" id="ARBA00022737"/>
    </source>
</evidence>
<dbReference type="InterPro" id="IPR051581">
    <property type="entry name" value="Ca-bind"/>
</dbReference>
<keyword evidence="3" id="KW-0106">Calcium</keyword>
<dbReference type="InterPro" id="IPR011992">
    <property type="entry name" value="EF-hand-dom_pair"/>
</dbReference>
<evidence type="ECO:0000259" key="4">
    <source>
        <dbReference type="PROSITE" id="PS50222"/>
    </source>
</evidence>
<dbReference type="Pfam" id="PF13499">
    <property type="entry name" value="EF-hand_7"/>
    <property type="match status" value="2"/>
</dbReference>
<dbReference type="InterPro" id="IPR002048">
    <property type="entry name" value="EF_hand_dom"/>
</dbReference>
<reference evidence="5 6" key="1">
    <citation type="submission" date="2019-07" db="EMBL/GenBank/DDBJ databases">
        <authorList>
            <person name="Jastrzebski P J."/>
            <person name="Paukszto L."/>
            <person name="Jastrzebski P J."/>
        </authorList>
    </citation>
    <scope>NUCLEOTIDE SEQUENCE [LARGE SCALE GENOMIC DNA]</scope>
    <source>
        <strain evidence="5 6">WMS-il1</strain>
    </source>
</reference>
<proteinExistence type="predicted"/>
<dbReference type="PROSITE" id="PS00018">
    <property type="entry name" value="EF_HAND_1"/>
    <property type="match status" value="4"/>
</dbReference>
<dbReference type="GO" id="GO:0005509">
    <property type="term" value="F:calcium ion binding"/>
    <property type="evidence" value="ECO:0007669"/>
    <property type="project" value="InterPro"/>
</dbReference>
<evidence type="ECO:0000313" key="5">
    <source>
        <dbReference type="EMBL" id="VUZ45007.1"/>
    </source>
</evidence>
<dbReference type="SUPFAM" id="SSF47473">
    <property type="entry name" value="EF-hand"/>
    <property type="match status" value="1"/>
</dbReference>
<dbReference type="Gene3D" id="1.10.238.10">
    <property type="entry name" value="EF-hand"/>
    <property type="match status" value="2"/>
</dbReference>
<dbReference type="SMART" id="SM00054">
    <property type="entry name" value="EFh"/>
    <property type="match status" value="4"/>
</dbReference>
<evidence type="ECO:0000313" key="6">
    <source>
        <dbReference type="Proteomes" id="UP000321570"/>
    </source>
</evidence>